<name>A0A835ZJI2_SHEEP</name>
<evidence type="ECO:0000313" key="2">
    <source>
        <dbReference type="EMBL" id="KAG5193252.1"/>
    </source>
</evidence>
<dbReference type="Proteomes" id="UP000664991">
    <property type="component" value="Unassembled WGS sequence"/>
</dbReference>
<comment type="caution">
    <text evidence="2">The sequence shown here is derived from an EMBL/GenBank/DDBJ whole genome shotgun (WGS) entry which is preliminary data.</text>
</comment>
<accession>A0A835ZJI2</accession>
<protein>
    <submittedName>
        <fullName evidence="2">Uncharacterized protein</fullName>
    </submittedName>
</protein>
<evidence type="ECO:0000256" key="1">
    <source>
        <dbReference type="SAM" id="MobiDB-lite"/>
    </source>
</evidence>
<sequence length="123" mass="13362">MEGLARGSAKVFCDLEKGTAVLGPSFGLGDAVGVTHARDISCFPVLTGQLPSDVLTVLTCNHTIQGRSGLWRHVGRFLHGYWSSRQVISELFLLQGSHLNQEELVPDPPHDKEDDVKTLPSAQ</sequence>
<feature type="region of interest" description="Disordered" evidence="1">
    <location>
        <begin position="102"/>
        <end position="123"/>
    </location>
</feature>
<organism evidence="2 3">
    <name type="scientific">Ovis aries</name>
    <name type="common">Sheep</name>
    <dbReference type="NCBI Taxonomy" id="9940"/>
    <lineage>
        <taxon>Eukaryota</taxon>
        <taxon>Metazoa</taxon>
        <taxon>Chordata</taxon>
        <taxon>Craniata</taxon>
        <taxon>Vertebrata</taxon>
        <taxon>Euteleostomi</taxon>
        <taxon>Mammalia</taxon>
        <taxon>Eutheria</taxon>
        <taxon>Laurasiatheria</taxon>
        <taxon>Artiodactyla</taxon>
        <taxon>Ruminantia</taxon>
        <taxon>Pecora</taxon>
        <taxon>Bovidae</taxon>
        <taxon>Caprinae</taxon>
        <taxon>Ovis</taxon>
    </lineage>
</organism>
<gene>
    <name evidence="2" type="ORF">JEQ12_019613</name>
</gene>
<proteinExistence type="predicted"/>
<dbReference type="EMBL" id="JAEMGP010000027">
    <property type="protein sequence ID" value="KAG5193252.1"/>
    <property type="molecule type" value="Genomic_DNA"/>
</dbReference>
<feature type="compositionally biased region" description="Basic and acidic residues" evidence="1">
    <location>
        <begin position="108"/>
        <end position="117"/>
    </location>
</feature>
<dbReference type="AlphaFoldDB" id="A0A835ZJI2"/>
<evidence type="ECO:0000313" key="3">
    <source>
        <dbReference type="Proteomes" id="UP000664991"/>
    </source>
</evidence>
<reference evidence="2 3" key="1">
    <citation type="submission" date="2020-12" db="EMBL/GenBank/DDBJ databases">
        <title>De novo assembly of Tibetan sheep genome.</title>
        <authorList>
            <person name="Li X."/>
        </authorList>
    </citation>
    <scope>NUCLEOTIDE SEQUENCE [LARGE SCALE GENOMIC DNA]</scope>
    <source>
        <tissue evidence="2">Heart</tissue>
    </source>
</reference>